<dbReference type="GO" id="GO:0016747">
    <property type="term" value="F:acyltransferase activity, transferring groups other than amino-acyl groups"/>
    <property type="evidence" value="ECO:0007669"/>
    <property type="project" value="InterPro"/>
</dbReference>
<dbReference type="Pfam" id="PF00583">
    <property type="entry name" value="Acetyltransf_1"/>
    <property type="match status" value="1"/>
</dbReference>
<evidence type="ECO:0000313" key="3">
    <source>
        <dbReference type="Proteomes" id="UP000321555"/>
    </source>
</evidence>
<gene>
    <name evidence="2" type="ORF">FSZ17_12390</name>
</gene>
<protein>
    <submittedName>
        <fullName evidence="2">GNAT family N-acetyltransferase</fullName>
    </submittedName>
</protein>
<accession>A0A5B8Z504</accession>
<dbReference type="EMBL" id="CP042593">
    <property type="protein sequence ID" value="QED47978.1"/>
    <property type="molecule type" value="Genomic_DNA"/>
</dbReference>
<dbReference type="KEGG" id="bda:FSZ17_12390"/>
<dbReference type="Gene3D" id="3.40.630.30">
    <property type="match status" value="1"/>
</dbReference>
<dbReference type="Proteomes" id="UP000321555">
    <property type="component" value="Chromosome"/>
</dbReference>
<dbReference type="AlphaFoldDB" id="A0A5B8Z504"/>
<reference evidence="3" key="1">
    <citation type="submission" date="2019-08" db="EMBL/GenBank/DDBJ databases">
        <authorList>
            <person name="Zheng X."/>
        </authorList>
    </citation>
    <scope>NUCLEOTIDE SEQUENCE [LARGE SCALE GENOMIC DNA]</scope>
    <source>
        <strain evidence="3">FJAT-25496</strain>
    </source>
</reference>
<evidence type="ECO:0000313" key="2">
    <source>
        <dbReference type="EMBL" id="QED47978.1"/>
    </source>
</evidence>
<dbReference type="InterPro" id="IPR000182">
    <property type="entry name" value="GNAT_dom"/>
</dbReference>
<dbReference type="OrthoDB" id="9786032at2"/>
<name>A0A5B8Z504_CYTDA</name>
<proteinExistence type="predicted"/>
<dbReference type="CDD" id="cd04301">
    <property type="entry name" value="NAT_SF"/>
    <property type="match status" value="1"/>
</dbReference>
<keyword evidence="2" id="KW-0808">Transferase</keyword>
<dbReference type="PROSITE" id="PS51186">
    <property type="entry name" value="GNAT"/>
    <property type="match status" value="1"/>
</dbReference>
<evidence type="ECO:0000259" key="1">
    <source>
        <dbReference type="PROSITE" id="PS51186"/>
    </source>
</evidence>
<dbReference type="InterPro" id="IPR016181">
    <property type="entry name" value="Acyl_CoA_acyltransferase"/>
</dbReference>
<sequence length="166" mass="19954">MQKRLNGLGGREMKFKILPSKNTEAYELLKIQREAFYSDLMKYKDYDTNPATESLEYFLFRMENSLHYSIFVEDKLAGGICIVIQTYTHYYLFSIFLSSRFQNKGLGSKIVQELERRFPHVRKWSLHTPKDDHRNRHFYEKLGFEKTGQEPINQYLTLINYEKNMR</sequence>
<dbReference type="STRING" id="1742359.GCA_001439625_01389"/>
<organism evidence="2 3">
    <name type="scientific">Cytobacillus dafuensis</name>
    <name type="common">Bacillus dafuensis</name>
    <dbReference type="NCBI Taxonomy" id="1742359"/>
    <lineage>
        <taxon>Bacteria</taxon>
        <taxon>Bacillati</taxon>
        <taxon>Bacillota</taxon>
        <taxon>Bacilli</taxon>
        <taxon>Bacillales</taxon>
        <taxon>Bacillaceae</taxon>
        <taxon>Cytobacillus</taxon>
    </lineage>
</organism>
<feature type="domain" description="N-acetyltransferase" evidence="1">
    <location>
        <begin position="13"/>
        <end position="166"/>
    </location>
</feature>
<dbReference type="SUPFAM" id="SSF55729">
    <property type="entry name" value="Acyl-CoA N-acyltransferases (Nat)"/>
    <property type="match status" value="1"/>
</dbReference>
<keyword evidence="3" id="KW-1185">Reference proteome</keyword>